<feature type="non-terminal residue" evidence="1">
    <location>
        <position position="22"/>
    </location>
</feature>
<feature type="non-terminal residue" evidence="1">
    <location>
        <position position="1"/>
    </location>
</feature>
<organism evidence="1">
    <name type="scientific">marine metagenome</name>
    <dbReference type="NCBI Taxonomy" id="408172"/>
    <lineage>
        <taxon>unclassified sequences</taxon>
        <taxon>metagenomes</taxon>
        <taxon>ecological metagenomes</taxon>
    </lineage>
</organism>
<evidence type="ECO:0000313" key="1">
    <source>
        <dbReference type="EMBL" id="SVE14074.1"/>
    </source>
</evidence>
<sequence>LYLSFNGWWICWSIPKNDFAQI</sequence>
<name>A0A383B2H3_9ZZZZ</name>
<proteinExistence type="predicted"/>
<protein>
    <submittedName>
        <fullName evidence="1">Uncharacterized protein</fullName>
    </submittedName>
</protein>
<reference evidence="1" key="1">
    <citation type="submission" date="2018-05" db="EMBL/GenBank/DDBJ databases">
        <authorList>
            <person name="Lanie J.A."/>
            <person name="Ng W.-L."/>
            <person name="Kazmierczak K.M."/>
            <person name="Andrzejewski T.M."/>
            <person name="Davidsen T.M."/>
            <person name="Wayne K.J."/>
            <person name="Tettelin H."/>
            <person name="Glass J.I."/>
            <person name="Rusch D."/>
            <person name="Podicherti R."/>
            <person name="Tsui H.-C.T."/>
            <person name="Winkler M.E."/>
        </authorList>
    </citation>
    <scope>NUCLEOTIDE SEQUENCE</scope>
</reference>
<accession>A0A383B2H3</accession>
<dbReference type="EMBL" id="UINC01196871">
    <property type="protein sequence ID" value="SVE14074.1"/>
    <property type="molecule type" value="Genomic_DNA"/>
</dbReference>
<gene>
    <name evidence="1" type="ORF">METZ01_LOCUS466928</name>
</gene>
<dbReference type="AlphaFoldDB" id="A0A383B2H3"/>